<dbReference type="PRINTS" id="PR00153">
    <property type="entry name" value="CSAPPISMRASE"/>
</dbReference>
<dbReference type="STRING" id="765440.A0A0C3B9Y7"/>
<dbReference type="EC" id="5.2.1.8" evidence="4"/>
<dbReference type="OrthoDB" id="193499at2759"/>
<dbReference type="PANTHER" id="PTHR11071">
    <property type="entry name" value="PEPTIDYL-PROLYL CIS-TRANS ISOMERASE"/>
    <property type="match status" value="1"/>
</dbReference>
<evidence type="ECO:0000256" key="2">
    <source>
        <dbReference type="ARBA" id="ARBA00023110"/>
    </source>
</evidence>
<proteinExistence type="inferred from homology"/>
<reference evidence="8" key="2">
    <citation type="submission" date="2015-01" db="EMBL/GenBank/DDBJ databases">
        <title>Evolutionary Origins and Diversification of the Mycorrhizal Mutualists.</title>
        <authorList>
            <consortium name="DOE Joint Genome Institute"/>
            <consortium name="Mycorrhizal Genomics Consortium"/>
            <person name="Kohler A."/>
            <person name="Kuo A."/>
            <person name="Nagy L.G."/>
            <person name="Floudas D."/>
            <person name="Copeland A."/>
            <person name="Barry K.W."/>
            <person name="Cichocki N."/>
            <person name="Veneault-Fourrey C."/>
            <person name="LaButti K."/>
            <person name="Lindquist E.A."/>
            <person name="Lipzen A."/>
            <person name="Lundell T."/>
            <person name="Morin E."/>
            <person name="Murat C."/>
            <person name="Riley R."/>
            <person name="Ohm R."/>
            <person name="Sun H."/>
            <person name="Tunlid A."/>
            <person name="Henrissat B."/>
            <person name="Grigoriev I.V."/>
            <person name="Hibbett D.S."/>
            <person name="Martin F."/>
        </authorList>
    </citation>
    <scope>NUCLEOTIDE SEQUENCE [LARGE SCALE GENOMIC DNA]</scope>
    <source>
        <strain evidence="8">F 1598</strain>
    </source>
</reference>
<gene>
    <name evidence="7" type="ORF">PILCRDRAFT_828553</name>
</gene>
<evidence type="ECO:0000256" key="4">
    <source>
        <dbReference type="RuleBase" id="RU363019"/>
    </source>
</evidence>
<dbReference type="PROSITE" id="PS50072">
    <property type="entry name" value="CSA_PPIASE_2"/>
    <property type="match status" value="1"/>
</dbReference>
<evidence type="ECO:0000256" key="5">
    <source>
        <dbReference type="SAM" id="MobiDB-lite"/>
    </source>
</evidence>
<name>A0A0C3B9Y7_PILCF</name>
<sequence length="244" mass="26293">MPLAGSTDVYLDIFIGNREEHAKVQAAYEATCLLLSKNAKVYGLPTLSADLSEEQQEILADLDKSIVLRYTPPTPLLAGRLIFDLDPSPGLSKTTTNFITLCTGEKGMCKNAPNKKLHYLDCAIHRIVKGFVAQGGDVTRGDGSGGESIYGGKFSDEKQGLKNKPRKGSIAMANSGKNSNSSQFFIVLTDDESKLAKMSGKYVVFGTMKASEECRDVLKKLDAVGDEEDGRPSEAVWIGGCGRC</sequence>
<comment type="function">
    <text evidence="4">PPIases accelerate the folding of proteins. It catalyzes the cis-trans isomerization of proline imidic peptide bonds in oligopeptides.</text>
</comment>
<evidence type="ECO:0000259" key="6">
    <source>
        <dbReference type="PROSITE" id="PS50072"/>
    </source>
</evidence>
<protein>
    <recommendedName>
        <fullName evidence="4">Peptidyl-prolyl cis-trans isomerase</fullName>
        <shortName evidence="4">PPIase</shortName>
        <ecNumber evidence="4">5.2.1.8</ecNumber>
    </recommendedName>
</protein>
<evidence type="ECO:0000313" key="8">
    <source>
        <dbReference type="Proteomes" id="UP000054166"/>
    </source>
</evidence>
<dbReference type="HOGENOM" id="CLU_012062_4_3_1"/>
<evidence type="ECO:0000256" key="1">
    <source>
        <dbReference type="ARBA" id="ARBA00000971"/>
    </source>
</evidence>
<dbReference type="GO" id="GO:0003755">
    <property type="term" value="F:peptidyl-prolyl cis-trans isomerase activity"/>
    <property type="evidence" value="ECO:0007669"/>
    <property type="project" value="UniProtKB-UniRule"/>
</dbReference>
<keyword evidence="3 4" id="KW-0413">Isomerase</keyword>
<evidence type="ECO:0000313" key="7">
    <source>
        <dbReference type="EMBL" id="KIM74132.1"/>
    </source>
</evidence>
<keyword evidence="8" id="KW-1185">Reference proteome</keyword>
<keyword evidence="2 4" id="KW-0697">Rotamase</keyword>
<dbReference type="InterPro" id="IPR029000">
    <property type="entry name" value="Cyclophilin-like_dom_sf"/>
</dbReference>
<reference evidence="7 8" key="1">
    <citation type="submission" date="2014-04" db="EMBL/GenBank/DDBJ databases">
        <authorList>
            <consortium name="DOE Joint Genome Institute"/>
            <person name="Kuo A."/>
            <person name="Tarkka M."/>
            <person name="Buscot F."/>
            <person name="Kohler A."/>
            <person name="Nagy L.G."/>
            <person name="Floudas D."/>
            <person name="Copeland A."/>
            <person name="Barry K.W."/>
            <person name="Cichocki N."/>
            <person name="Veneault-Fourrey C."/>
            <person name="LaButti K."/>
            <person name="Lindquist E.A."/>
            <person name="Lipzen A."/>
            <person name="Lundell T."/>
            <person name="Morin E."/>
            <person name="Murat C."/>
            <person name="Sun H."/>
            <person name="Tunlid A."/>
            <person name="Henrissat B."/>
            <person name="Grigoriev I.V."/>
            <person name="Hibbett D.S."/>
            <person name="Martin F."/>
            <person name="Nordberg H.P."/>
            <person name="Cantor M.N."/>
            <person name="Hua S.X."/>
        </authorList>
    </citation>
    <scope>NUCLEOTIDE SEQUENCE [LARGE SCALE GENOMIC DNA]</scope>
    <source>
        <strain evidence="7 8">F 1598</strain>
    </source>
</reference>
<organism evidence="7 8">
    <name type="scientific">Piloderma croceum (strain F 1598)</name>
    <dbReference type="NCBI Taxonomy" id="765440"/>
    <lineage>
        <taxon>Eukaryota</taxon>
        <taxon>Fungi</taxon>
        <taxon>Dikarya</taxon>
        <taxon>Basidiomycota</taxon>
        <taxon>Agaricomycotina</taxon>
        <taxon>Agaricomycetes</taxon>
        <taxon>Agaricomycetidae</taxon>
        <taxon>Atheliales</taxon>
        <taxon>Atheliaceae</taxon>
        <taxon>Piloderma</taxon>
    </lineage>
</organism>
<dbReference type="EMBL" id="KN833066">
    <property type="protein sequence ID" value="KIM74132.1"/>
    <property type="molecule type" value="Genomic_DNA"/>
</dbReference>
<dbReference type="InParanoid" id="A0A0C3B9Y7"/>
<dbReference type="InterPro" id="IPR002130">
    <property type="entry name" value="Cyclophilin-type_PPIase_dom"/>
</dbReference>
<comment type="catalytic activity">
    <reaction evidence="1 4">
        <text>[protein]-peptidylproline (omega=180) = [protein]-peptidylproline (omega=0)</text>
        <dbReference type="Rhea" id="RHEA:16237"/>
        <dbReference type="Rhea" id="RHEA-COMP:10747"/>
        <dbReference type="Rhea" id="RHEA-COMP:10748"/>
        <dbReference type="ChEBI" id="CHEBI:83833"/>
        <dbReference type="ChEBI" id="CHEBI:83834"/>
        <dbReference type="EC" id="5.2.1.8"/>
    </reaction>
</comment>
<feature type="domain" description="PPIase cyclophilin-type" evidence="6">
    <location>
        <begin position="78"/>
        <end position="243"/>
    </location>
</feature>
<dbReference type="GO" id="GO:0006457">
    <property type="term" value="P:protein folding"/>
    <property type="evidence" value="ECO:0007669"/>
    <property type="project" value="TreeGrafter"/>
</dbReference>
<comment type="similarity">
    <text evidence="4">Belongs to the cyclophilin-type PPIase family.</text>
</comment>
<dbReference type="GO" id="GO:0016018">
    <property type="term" value="F:cyclosporin A binding"/>
    <property type="evidence" value="ECO:0007669"/>
    <property type="project" value="TreeGrafter"/>
</dbReference>
<dbReference type="Gene3D" id="2.40.100.10">
    <property type="entry name" value="Cyclophilin-like"/>
    <property type="match status" value="1"/>
</dbReference>
<evidence type="ECO:0000256" key="3">
    <source>
        <dbReference type="ARBA" id="ARBA00023235"/>
    </source>
</evidence>
<dbReference type="Pfam" id="PF00160">
    <property type="entry name" value="Pro_isomerase"/>
    <property type="match status" value="1"/>
</dbReference>
<dbReference type="SUPFAM" id="SSF50891">
    <property type="entry name" value="Cyclophilin-like"/>
    <property type="match status" value="1"/>
</dbReference>
<dbReference type="AlphaFoldDB" id="A0A0C3B9Y7"/>
<dbReference type="Proteomes" id="UP000054166">
    <property type="component" value="Unassembled WGS sequence"/>
</dbReference>
<dbReference type="GO" id="GO:0005737">
    <property type="term" value="C:cytoplasm"/>
    <property type="evidence" value="ECO:0007669"/>
    <property type="project" value="TreeGrafter"/>
</dbReference>
<feature type="region of interest" description="Disordered" evidence="5">
    <location>
        <begin position="154"/>
        <end position="178"/>
    </location>
</feature>
<accession>A0A0C3B9Y7</accession>
<dbReference type="PANTHER" id="PTHR11071:SF561">
    <property type="entry name" value="PEPTIDYL-PROLYL CIS-TRANS ISOMERASE D-RELATED"/>
    <property type="match status" value="1"/>
</dbReference>